<reference evidence="2 3" key="1">
    <citation type="submission" date="2016-10" db="EMBL/GenBank/DDBJ databases">
        <authorList>
            <person name="de Groot N.N."/>
        </authorList>
    </citation>
    <scope>NUCLEOTIDE SEQUENCE [LARGE SCALE GENOMIC DNA]</scope>
    <source>
        <strain evidence="2 3">DSM 44892</strain>
    </source>
</reference>
<name>A0A1G8QWT5_9NOCA</name>
<evidence type="ECO:0000313" key="2">
    <source>
        <dbReference type="EMBL" id="SDJ09168.1"/>
    </source>
</evidence>
<organism evidence="2 3">
    <name type="scientific">Rhodococcus triatomae</name>
    <dbReference type="NCBI Taxonomy" id="300028"/>
    <lineage>
        <taxon>Bacteria</taxon>
        <taxon>Bacillati</taxon>
        <taxon>Actinomycetota</taxon>
        <taxon>Actinomycetes</taxon>
        <taxon>Mycobacteriales</taxon>
        <taxon>Nocardiaceae</taxon>
        <taxon>Rhodococcus</taxon>
    </lineage>
</organism>
<gene>
    <name evidence="2" type="ORF">SAMN05444695_11637</name>
</gene>
<evidence type="ECO:0000313" key="3">
    <source>
        <dbReference type="Proteomes" id="UP000183263"/>
    </source>
</evidence>
<dbReference type="RefSeq" id="WP_072739756.1">
    <property type="nucleotide sequence ID" value="NZ_FNDN01000016.1"/>
</dbReference>
<feature type="region of interest" description="Disordered" evidence="1">
    <location>
        <begin position="1"/>
        <end position="34"/>
    </location>
</feature>
<sequence length="85" mass="9189">MKDESVVREDSGVAPGDRVLVAVKSSDNTDETATEKGELVADYQNDMTEADAELGRSWARPKRFAVALDDGRLVFADTVESCPPS</sequence>
<accession>A0A1G8QWT5</accession>
<dbReference type="Proteomes" id="UP000183263">
    <property type="component" value="Unassembled WGS sequence"/>
</dbReference>
<dbReference type="AlphaFoldDB" id="A0A1G8QWT5"/>
<protein>
    <submittedName>
        <fullName evidence="2">Uncharacterized protein</fullName>
    </submittedName>
</protein>
<dbReference type="EMBL" id="FNDN01000016">
    <property type="protein sequence ID" value="SDJ09168.1"/>
    <property type="molecule type" value="Genomic_DNA"/>
</dbReference>
<feature type="compositionally biased region" description="Basic and acidic residues" evidence="1">
    <location>
        <begin position="1"/>
        <end position="11"/>
    </location>
</feature>
<proteinExistence type="predicted"/>
<evidence type="ECO:0000256" key="1">
    <source>
        <dbReference type="SAM" id="MobiDB-lite"/>
    </source>
</evidence>
<keyword evidence="3" id="KW-1185">Reference proteome</keyword>